<feature type="region of interest" description="Disordered" evidence="1">
    <location>
        <begin position="1"/>
        <end position="26"/>
    </location>
</feature>
<dbReference type="Gene3D" id="3.40.50.1000">
    <property type="entry name" value="HAD superfamily/HAD-like"/>
    <property type="match status" value="1"/>
</dbReference>
<proteinExistence type="predicted"/>
<evidence type="ECO:0000313" key="2">
    <source>
        <dbReference type="EMBL" id="ABB88529.1"/>
    </source>
</evidence>
<reference evidence="2" key="1">
    <citation type="journal article" date="2006" name="J. Antibiot.">
        <title>Isolation and identification of three new 5-alkenyl-3,3(2H)-furanones from two streptomyces species using a genomic screening approach.</title>
        <authorList>
            <person name="Banskota A.H."/>
            <person name="Mcalpine J.B."/>
            <person name="Sorensen D."/>
            <person name="Aouidate M."/>
            <person name="Piraee M."/>
            <person name="Alarco A.M."/>
            <person name="Omura S."/>
            <person name="Shiomi K."/>
            <person name="Farnet C.M."/>
            <person name="Zazopoulos E."/>
        </authorList>
    </citation>
    <scope>NUCLEOTIDE SEQUENCE</scope>
    <source>
        <strain evidence="2">Eco86</strain>
    </source>
</reference>
<dbReference type="InterPro" id="IPR036412">
    <property type="entry name" value="HAD-like_sf"/>
</dbReference>
<dbReference type="AlphaFoldDB" id="Q0QMP1"/>
<evidence type="ECO:0000256" key="1">
    <source>
        <dbReference type="SAM" id="MobiDB-lite"/>
    </source>
</evidence>
<name>Q0QMP1_9ACTN</name>
<dbReference type="GO" id="GO:0016740">
    <property type="term" value="F:transferase activity"/>
    <property type="evidence" value="ECO:0007669"/>
    <property type="project" value="UniProtKB-KW"/>
</dbReference>
<dbReference type="EMBL" id="AH015386">
    <property type="protein sequence ID" value="ABB88529.1"/>
    <property type="molecule type" value="Genomic_DNA"/>
</dbReference>
<dbReference type="SUPFAM" id="SSF56784">
    <property type="entry name" value="HAD-like"/>
    <property type="match status" value="1"/>
</dbReference>
<accession>Q0QMP1</accession>
<dbReference type="InterPro" id="IPR023214">
    <property type="entry name" value="HAD_sf"/>
</dbReference>
<protein>
    <submittedName>
        <fullName evidence="2">Phosphotransferase</fullName>
    </submittedName>
</protein>
<keyword evidence="2" id="KW-0808">Transferase</keyword>
<sequence>MERSPGRGEFPAPLSRTIGAPRAFPGTRPTVRDAVRLLPAPTGWHGGAVSISSHVGAVFFSAGVLIEESNPSCLMERRLGLRTAPEENGGTRLDASRWAGVPTRALCSELGTLRPLPGVRETAAWCWEHRLLPVIATAEWAPIGAYLAELLGFHSYTGTALEARGGLFTGRGTAAVGAAGHCEMAVRRAAGLGLRPEDCAVVSADGTDAPLFDVVGCGVAFNAPPEVRCRSTATVDDEDLRAVIPALQRMAP</sequence>
<organism evidence="2">
    <name type="scientific">Streptomyces sp. Eco86</name>
    <dbReference type="NCBI Taxonomy" id="358765"/>
    <lineage>
        <taxon>Bacteria</taxon>
        <taxon>Bacillati</taxon>
        <taxon>Actinomycetota</taxon>
        <taxon>Actinomycetes</taxon>
        <taxon>Kitasatosporales</taxon>
        <taxon>Streptomycetaceae</taxon>
        <taxon>Streptomyces</taxon>
    </lineage>
</organism>